<proteinExistence type="predicted"/>
<gene>
    <name evidence="2" type="ORF">Q8852_04405</name>
</gene>
<dbReference type="EMBL" id="CP132191">
    <property type="protein sequence ID" value="WLP85529.1"/>
    <property type="molecule type" value="Genomic_DNA"/>
</dbReference>
<evidence type="ECO:0000313" key="2">
    <source>
        <dbReference type="EMBL" id="WLP85529.1"/>
    </source>
</evidence>
<dbReference type="InterPro" id="IPR047654">
    <property type="entry name" value="IS1634_transpos"/>
</dbReference>
<dbReference type="SUPFAM" id="SSF53098">
    <property type="entry name" value="Ribonuclease H-like"/>
    <property type="match status" value="1"/>
</dbReference>
<dbReference type="InterPro" id="IPR002559">
    <property type="entry name" value="Transposase_11"/>
</dbReference>
<protein>
    <submittedName>
        <fullName evidence="2">IS1634 family transposase</fullName>
    </submittedName>
</protein>
<name>A0ABY9HBG4_9MOLU</name>
<evidence type="ECO:0000313" key="3">
    <source>
        <dbReference type="Proteomes" id="UP001237011"/>
    </source>
</evidence>
<reference evidence="2" key="1">
    <citation type="submission" date="2023-08" db="EMBL/GenBank/DDBJ databases">
        <title>Complete genome sequence of Mycoplasma seminis 2200.</title>
        <authorList>
            <person name="Spergser J."/>
        </authorList>
    </citation>
    <scope>NUCLEOTIDE SEQUENCE [LARGE SCALE GENOMIC DNA]</scope>
    <source>
        <strain evidence="2">2200</strain>
    </source>
</reference>
<dbReference type="Pfam" id="PF01609">
    <property type="entry name" value="DDE_Tnp_1"/>
    <property type="match status" value="1"/>
</dbReference>
<feature type="domain" description="Transposase IS4-like" evidence="1">
    <location>
        <begin position="186"/>
        <end position="472"/>
    </location>
</feature>
<dbReference type="PANTHER" id="PTHR34614">
    <property type="match status" value="1"/>
</dbReference>
<dbReference type="InterPro" id="IPR012337">
    <property type="entry name" value="RNaseH-like_sf"/>
</dbReference>
<keyword evidence="3" id="KW-1185">Reference proteome</keyword>
<evidence type="ECO:0000259" key="1">
    <source>
        <dbReference type="Pfam" id="PF01609"/>
    </source>
</evidence>
<sequence>MKNKFIVIKHKRKDHTYISIATSNGYGKGYGNQVGIGRLEKLEELSSDPINVIKNVCETLSITDSKEKIKQSIMFALNSSKTEVYNVNYGINILYDLINKFEIFDALPKTRHKELNKILKYTIASRIIDANSYISIHKNKYKYEDAPNTSKDSYYALLDLIYDNKENLLKRINEKVIKNTSRKVELVFYDSTTMYFESFSRLGLRHSGYSKDGKFKEDQVVVGMATDENGIPIHIETFKGNTADSKTFIPFVLEMSKIYEIKNVTIIADKGMSTSSNIRFLEQKGINYIISYRLKSGAKSFKDFVLDESNYVGNENFKHKEETIVSLYNKKRPNGKLRRRIVTFSKKRALKDKADRQNLIDNFNKLKNKNGLVETGKLTGGKKYRFFKKVGKAFYELDYKKVQEDSQFDGYYIYETSRMDLTSEEIVEIYAKQWQIEENFRTMKSSLQVRPMYVWTDKHIEAHILLCFMSLVIMKFLLYSVNKTLKDTGVIDRFSNERVIKAIKSAEKVVKVVDGQIKEEIYIRNTQNSDYISDFETIQTIFSKIVQVI</sequence>
<dbReference type="RefSeq" id="WP_305937961.1">
    <property type="nucleotide sequence ID" value="NZ_CP132191.1"/>
</dbReference>
<accession>A0ABY9HBG4</accession>
<dbReference type="PANTHER" id="PTHR34614:SF2">
    <property type="entry name" value="TRANSPOSASE IS4-LIKE DOMAIN-CONTAINING PROTEIN"/>
    <property type="match status" value="1"/>
</dbReference>
<dbReference type="NCBIfam" id="NF033559">
    <property type="entry name" value="transpos_IS1634"/>
    <property type="match status" value="1"/>
</dbReference>
<dbReference type="Proteomes" id="UP001237011">
    <property type="component" value="Chromosome"/>
</dbReference>
<organism evidence="2 3">
    <name type="scientific">Mycoplasma seminis</name>
    <dbReference type="NCBI Taxonomy" id="512749"/>
    <lineage>
        <taxon>Bacteria</taxon>
        <taxon>Bacillati</taxon>
        <taxon>Mycoplasmatota</taxon>
        <taxon>Mollicutes</taxon>
        <taxon>Mycoplasmataceae</taxon>
        <taxon>Mycoplasma</taxon>
    </lineage>
</organism>